<dbReference type="InterPro" id="IPR046494">
    <property type="entry name" value="DUF6587"/>
</dbReference>
<dbReference type="EMBL" id="JAQQKX010000007">
    <property type="protein sequence ID" value="MDC7683596.1"/>
    <property type="molecule type" value="Genomic_DNA"/>
</dbReference>
<evidence type="ECO:0000313" key="3">
    <source>
        <dbReference type="Proteomes" id="UP001214854"/>
    </source>
</evidence>
<protein>
    <recommendedName>
        <fullName evidence="4">FeoB-associated Cys-rich membrane protein</fullName>
    </recommendedName>
</protein>
<feature type="transmembrane region" description="Helical" evidence="1">
    <location>
        <begin position="6"/>
        <end position="27"/>
    </location>
</feature>
<keyword evidence="1" id="KW-1133">Transmembrane helix</keyword>
<keyword evidence="1" id="KW-0812">Transmembrane</keyword>
<dbReference type="Pfam" id="PF20228">
    <property type="entry name" value="DUF6587"/>
    <property type="match status" value="1"/>
</dbReference>
<evidence type="ECO:0008006" key="4">
    <source>
        <dbReference type="Google" id="ProtNLM"/>
    </source>
</evidence>
<accession>A0ABT5HU52</accession>
<keyword evidence="1" id="KW-0472">Membrane</keyword>
<dbReference type="RefSeq" id="WP_272748065.1">
    <property type="nucleotide sequence ID" value="NZ_JAQQKX010000007.1"/>
</dbReference>
<sequence>MTYDLFQNAFIAVIVALAAVMMFRRLFPQTARKLTGRKAAAPKASGGCDSGCSSCNGCSTLKFDIPKPD</sequence>
<organism evidence="2 3">
    <name type="scientific">Asticcacaulis aquaticus</name>
    <dbReference type="NCBI Taxonomy" id="2984212"/>
    <lineage>
        <taxon>Bacteria</taxon>
        <taxon>Pseudomonadati</taxon>
        <taxon>Pseudomonadota</taxon>
        <taxon>Alphaproteobacteria</taxon>
        <taxon>Caulobacterales</taxon>
        <taxon>Caulobacteraceae</taxon>
        <taxon>Asticcacaulis</taxon>
    </lineage>
</organism>
<reference evidence="2 3" key="1">
    <citation type="submission" date="2023-01" db="EMBL/GenBank/DDBJ databases">
        <title>Novel species of the genus Asticcacaulis isolated from rivers.</title>
        <authorList>
            <person name="Lu H."/>
        </authorList>
    </citation>
    <scope>NUCLEOTIDE SEQUENCE [LARGE SCALE GENOMIC DNA]</scope>
    <source>
        <strain evidence="2 3">BYS171W</strain>
    </source>
</reference>
<keyword evidence="3" id="KW-1185">Reference proteome</keyword>
<comment type="caution">
    <text evidence="2">The sequence shown here is derived from an EMBL/GenBank/DDBJ whole genome shotgun (WGS) entry which is preliminary data.</text>
</comment>
<evidence type="ECO:0000313" key="2">
    <source>
        <dbReference type="EMBL" id="MDC7683596.1"/>
    </source>
</evidence>
<evidence type="ECO:0000256" key="1">
    <source>
        <dbReference type="SAM" id="Phobius"/>
    </source>
</evidence>
<name>A0ABT5HU52_9CAUL</name>
<proteinExistence type="predicted"/>
<dbReference type="Proteomes" id="UP001214854">
    <property type="component" value="Unassembled WGS sequence"/>
</dbReference>
<gene>
    <name evidence="2" type="ORF">PQU92_09930</name>
</gene>